<dbReference type="GO" id="GO:0051213">
    <property type="term" value="F:dioxygenase activity"/>
    <property type="evidence" value="ECO:0007669"/>
    <property type="project" value="UniProtKB-KW"/>
</dbReference>
<evidence type="ECO:0000259" key="7">
    <source>
        <dbReference type="Pfam" id="PF02900"/>
    </source>
</evidence>
<keyword evidence="8" id="KW-0223">Dioxygenase</keyword>
<dbReference type="PROSITE" id="PS51318">
    <property type="entry name" value="TAT"/>
    <property type="match status" value="1"/>
</dbReference>
<dbReference type="CDD" id="cd07363">
    <property type="entry name" value="45_DOPA_Dioxygenase"/>
    <property type="match status" value="1"/>
</dbReference>
<evidence type="ECO:0000256" key="2">
    <source>
        <dbReference type="ARBA" id="ARBA00007581"/>
    </source>
</evidence>
<dbReference type="Pfam" id="PF02900">
    <property type="entry name" value="LigB"/>
    <property type="match status" value="1"/>
</dbReference>
<feature type="signal peptide" evidence="6">
    <location>
        <begin position="1"/>
        <end position="31"/>
    </location>
</feature>
<feature type="domain" description="Extradiol ring-cleavage dioxygenase class III enzyme subunit B" evidence="7">
    <location>
        <begin position="54"/>
        <end position="287"/>
    </location>
</feature>
<dbReference type="NCBIfam" id="NF007914">
    <property type="entry name" value="PRK10628.1"/>
    <property type="match status" value="1"/>
</dbReference>
<dbReference type="InterPro" id="IPR006311">
    <property type="entry name" value="TAT_signal"/>
</dbReference>
<evidence type="ECO:0000256" key="4">
    <source>
        <dbReference type="ARBA" id="ARBA00022833"/>
    </source>
</evidence>
<dbReference type="RefSeq" id="WP_204732766.1">
    <property type="nucleotide sequence ID" value="NZ_JAVDWE010000002.1"/>
</dbReference>
<dbReference type="PIRSF" id="PIRSF006157">
    <property type="entry name" value="Doxgns_DODA"/>
    <property type="match status" value="1"/>
</dbReference>
<organism evidence="8 9">
    <name type="scientific">Hydrogenophaga laconesensis</name>
    <dbReference type="NCBI Taxonomy" id="1805971"/>
    <lineage>
        <taxon>Bacteria</taxon>
        <taxon>Pseudomonadati</taxon>
        <taxon>Pseudomonadota</taxon>
        <taxon>Betaproteobacteria</taxon>
        <taxon>Burkholderiales</taxon>
        <taxon>Comamonadaceae</taxon>
        <taxon>Hydrogenophaga</taxon>
    </lineage>
</organism>
<dbReference type="InterPro" id="IPR014436">
    <property type="entry name" value="Extradiol_dOase_DODA"/>
</dbReference>
<dbReference type="Proteomes" id="UP001265550">
    <property type="component" value="Unassembled WGS sequence"/>
</dbReference>
<evidence type="ECO:0000313" key="9">
    <source>
        <dbReference type="Proteomes" id="UP001265550"/>
    </source>
</evidence>
<evidence type="ECO:0000256" key="6">
    <source>
        <dbReference type="SAM" id="SignalP"/>
    </source>
</evidence>
<name>A0ABU1V7K7_9BURK</name>
<dbReference type="InterPro" id="IPR004183">
    <property type="entry name" value="Xdiol_dOase_suB"/>
</dbReference>
<dbReference type="Gene3D" id="3.40.830.10">
    <property type="entry name" value="LigB-like"/>
    <property type="match status" value="1"/>
</dbReference>
<keyword evidence="4" id="KW-0862">Zinc</keyword>
<keyword evidence="5 8" id="KW-0560">Oxidoreductase</keyword>
<dbReference type="PANTHER" id="PTHR30096">
    <property type="entry name" value="4,5-DOPA DIOXYGENASE EXTRADIOL-LIKE PROTEIN"/>
    <property type="match status" value="1"/>
</dbReference>
<keyword evidence="3" id="KW-0479">Metal-binding</keyword>
<comment type="caution">
    <text evidence="8">The sequence shown here is derived from an EMBL/GenBank/DDBJ whole genome shotgun (WGS) entry which is preliminary data.</text>
</comment>
<evidence type="ECO:0000313" key="8">
    <source>
        <dbReference type="EMBL" id="MDR7093365.1"/>
    </source>
</evidence>
<dbReference type="PANTHER" id="PTHR30096:SF0">
    <property type="entry name" value="4,5-DOPA DIOXYGENASE EXTRADIOL-LIKE PROTEIN"/>
    <property type="match status" value="1"/>
</dbReference>
<reference evidence="8 9" key="1">
    <citation type="submission" date="2023-07" db="EMBL/GenBank/DDBJ databases">
        <title>Sorghum-associated microbial communities from plants grown in Nebraska, USA.</title>
        <authorList>
            <person name="Schachtman D."/>
        </authorList>
    </citation>
    <scope>NUCLEOTIDE SEQUENCE [LARGE SCALE GENOMIC DNA]</scope>
    <source>
        <strain evidence="8 9">BE240</strain>
    </source>
</reference>
<comment type="similarity">
    <text evidence="2">Belongs to the DODA-type extradiol aromatic ring-opening dioxygenase family.</text>
</comment>
<protein>
    <submittedName>
        <fullName evidence="8">4,5-DOPA dioxygenase extradiol</fullName>
        <ecNumber evidence="8">1.13.11.-</ecNumber>
    </submittedName>
</protein>
<comment type="cofactor">
    <cofactor evidence="1">
        <name>Zn(2+)</name>
        <dbReference type="ChEBI" id="CHEBI:29105"/>
    </cofactor>
</comment>
<dbReference type="EMBL" id="JAVDWE010000002">
    <property type="protein sequence ID" value="MDR7093365.1"/>
    <property type="molecule type" value="Genomic_DNA"/>
</dbReference>
<feature type="chain" id="PRO_5046982766" evidence="6">
    <location>
        <begin position="32"/>
        <end position="295"/>
    </location>
</feature>
<evidence type="ECO:0000256" key="5">
    <source>
        <dbReference type="ARBA" id="ARBA00023002"/>
    </source>
</evidence>
<evidence type="ECO:0000256" key="1">
    <source>
        <dbReference type="ARBA" id="ARBA00001947"/>
    </source>
</evidence>
<proteinExistence type="inferred from homology"/>
<keyword evidence="6" id="KW-0732">Signal</keyword>
<gene>
    <name evidence="8" type="ORF">J2X09_001097</name>
</gene>
<sequence>MFSRRLFLESTSLSAVSAALLSLSTTVPAQANGKPQRQPVLFIGHGSPMNAISDNRFTRELGAWGKRLATPRAILVVSAHWLTSGATGVTVNEVPPTIHDFGGFPRQLHEMQYPAKGHPQLARAAAKLIRTNPSVPTTEWGLDHGTWTVLHHMFPKADVPVFQVSIDYDKPAAFHYALGRELQALREQGVLIIGSGNIVHNLRATDRATPEQAAASRPWAQAFDDRVKRALDQREDKSLQDYVGLDMSARMAVPTPDHYWPFLYALGAADAGQVPKHVFEAFHSGTLSMRCLQFG</sequence>
<dbReference type="SUPFAM" id="SSF53213">
    <property type="entry name" value="LigB-like"/>
    <property type="match status" value="1"/>
</dbReference>
<keyword evidence="9" id="KW-1185">Reference proteome</keyword>
<accession>A0ABU1V7K7</accession>
<evidence type="ECO:0000256" key="3">
    <source>
        <dbReference type="ARBA" id="ARBA00022723"/>
    </source>
</evidence>
<dbReference type="EC" id="1.13.11.-" evidence="8"/>